<proteinExistence type="predicted"/>
<gene>
    <name evidence="1" type="ORF">ACCI49_15260</name>
</gene>
<dbReference type="RefSeq" id="WP_371839926.1">
    <property type="nucleotide sequence ID" value="NZ_JBGMEK010000036.1"/>
</dbReference>
<dbReference type="PRINTS" id="PR00394">
    <property type="entry name" value="RHSPROTEIN"/>
</dbReference>
<reference evidence="1 2" key="1">
    <citation type="submission" date="2024-08" db="EMBL/GenBank/DDBJ databases">
        <authorList>
            <person name="Ishaq N."/>
        </authorList>
    </citation>
    <scope>NUCLEOTIDE SEQUENCE [LARGE SCALE GENOMIC DNA]</scope>
    <source>
        <strain evidence="1 2">DSM 18651</strain>
    </source>
</reference>
<dbReference type="Proteomes" id="UP001569428">
    <property type="component" value="Unassembled WGS sequence"/>
</dbReference>
<comment type="caution">
    <text evidence="1">The sequence shown here is derived from an EMBL/GenBank/DDBJ whole genome shotgun (WGS) entry which is preliminary data.</text>
</comment>
<evidence type="ECO:0000313" key="1">
    <source>
        <dbReference type="EMBL" id="MFA0812272.1"/>
    </source>
</evidence>
<keyword evidence="2" id="KW-1185">Reference proteome</keyword>
<evidence type="ECO:0000313" key="2">
    <source>
        <dbReference type="Proteomes" id="UP001569428"/>
    </source>
</evidence>
<organism evidence="1 2">
    <name type="scientific">Microbulbifer epialgicus</name>
    <dbReference type="NCBI Taxonomy" id="393907"/>
    <lineage>
        <taxon>Bacteria</taxon>
        <taxon>Pseudomonadati</taxon>
        <taxon>Pseudomonadota</taxon>
        <taxon>Gammaproteobacteria</taxon>
        <taxon>Cellvibrionales</taxon>
        <taxon>Microbulbiferaceae</taxon>
        <taxon>Microbulbifer</taxon>
    </lineage>
</organism>
<dbReference type="Gene3D" id="2.180.10.10">
    <property type="entry name" value="RHS repeat-associated core"/>
    <property type="match status" value="1"/>
</dbReference>
<accession>A0ABV4P1Y4</accession>
<dbReference type="PANTHER" id="PTHR32305">
    <property type="match status" value="1"/>
</dbReference>
<dbReference type="InterPro" id="IPR050708">
    <property type="entry name" value="T6SS_VgrG/RHS"/>
</dbReference>
<dbReference type="EMBL" id="JBGMEK010000036">
    <property type="protein sequence ID" value="MFA0812272.1"/>
    <property type="molecule type" value="Genomic_DNA"/>
</dbReference>
<dbReference type="InterPro" id="IPR022385">
    <property type="entry name" value="Rhs_assc_core"/>
</dbReference>
<dbReference type="NCBIfam" id="TIGR03696">
    <property type="entry name" value="Rhs_assc_core"/>
    <property type="match status" value="1"/>
</dbReference>
<dbReference type="PANTHER" id="PTHR32305:SF15">
    <property type="entry name" value="PROTEIN RHSA-RELATED"/>
    <property type="match status" value="1"/>
</dbReference>
<name>A0ABV4P1Y4_9GAMM</name>
<sequence length="93" mass="10800">MVWSVAYKSYGNIALAHENEIEQPIRFQGQCFDEETGLHYNRFRYYDPEVGEFTQPDPIGLLGGVNNYQYVSNPVTWIDPFYSSIEKLQSIDV</sequence>
<protein>
    <submittedName>
        <fullName evidence="1">RHS repeat-associated core domain-containing protein</fullName>
    </submittedName>
</protein>